<dbReference type="Proteomes" id="UP000554235">
    <property type="component" value="Unassembled WGS sequence"/>
</dbReference>
<name>A0A8H4LG38_9HYPO</name>
<evidence type="ECO:0000313" key="1">
    <source>
        <dbReference type="EMBL" id="KAF4467344.1"/>
    </source>
</evidence>
<comment type="caution">
    <text evidence="1">The sequence shown here is derived from an EMBL/GenBank/DDBJ whole genome shotgun (WGS) entry which is preliminary data.</text>
</comment>
<reference evidence="1 2" key="1">
    <citation type="submission" date="2020-01" db="EMBL/GenBank/DDBJ databases">
        <title>Identification and distribution of gene clusters putatively required for synthesis of sphingolipid metabolism inhibitors in phylogenetically diverse species of the filamentous fungus Fusarium.</title>
        <authorList>
            <person name="Kim H.-S."/>
            <person name="Busman M."/>
            <person name="Brown D.W."/>
            <person name="Divon H."/>
            <person name="Uhlig S."/>
            <person name="Proctor R.H."/>
        </authorList>
    </citation>
    <scope>NUCLEOTIDE SEQUENCE [LARGE SCALE GENOMIC DNA]</scope>
    <source>
        <strain evidence="1 2">NRRL 20459</strain>
    </source>
</reference>
<keyword evidence="2" id="KW-1185">Reference proteome</keyword>
<dbReference type="AlphaFoldDB" id="A0A8H4LG38"/>
<dbReference type="OrthoDB" id="4977394at2759"/>
<sequence>MMAFPPHFIQVGHNVCPMLNGHLQLARADQQRPCSITVSGWRHWRANESDAQSLSSAHGRWGFAFVPKTIRFVPPTHPGTMDRPTHDVCYAIFRFDDGIKALQEEAMIEVLTLTPGEKQSRLGSYGLTPPCRALSNAVLIGMGRLMEGWAGNCGRVITDLHKPFLRPEAFRLEKGCAIWPTQDHTALLMPLSSGKAHIELLPRGSNDVIPMWWDPGMVLHLNEMGLRLKGNGSVRFIYILLRTAPFSEVTFW</sequence>
<proteinExistence type="predicted"/>
<organism evidence="1 2">
    <name type="scientific">Fusarium albosuccineum</name>
    <dbReference type="NCBI Taxonomy" id="1237068"/>
    <lineage>
        <taxon>Eukaryota</taxon>
        <taxon>Fungi</taxon>
        <taxon>Dikarya</taxon>
        <taxon>Ascomycota</taxon>
        <taxon>Pezizomycotina</taxon>
        <taxon>Sordariomycetes</taxon>
        <taxon>Hypocreomycetidae</taxon>
        <taxon>Hypocreales</taxon>
        <taxon>Nectriaceae</taxon>
        <taxon>Fusarium</taxon>
        <taxon>Fusarium decemcellulare species complex</taxon>
    </lineage>
</organism>
<gene>
    <name evidence="1" type="ORF">FALBO_5786</name>
</gene>
<dbReference type="EMBL" id="JAADYS010000761">
    <property type="protein sequence ID" value="KAF4467344.1"/>
    <property type="molecule type" value="Genomic_DNA"/>
</dbReference>
<protein>
    <submittedName>
        <fullName evidence="1">Uncharacterized protein</fullName>
    </submittedName>
</protein>
<accession>A0A8H4LG38</accession>
<evidence type="ECO:0000313" key="2">
    <source>
        <dbReference type="Proteomes" id="UP000554235"/>
    </source>
</evidence>